<sequence length="141" mass="15575">MKHISPIHPTLRSLLLPYLCGTAGGQKVGSSVITNSYGEDGKISPETVVVLDENLYDFGGTKYNLVVQRVRKAPSATNCNEVRGNLMGNGCEREQQNPDETSNRYTISLYVSICDWDDIKSDALTALRSFNFVVNVDTEKL</sequence>
<evidence type="ECO:0000313" key="2">
    <source>
        <dbReference type="EMBL" id="CAE4666715.1"/>
    </source>
</evidence>
<proteinExistence type="predicted"/>
<feature type="signal peptide" evidence="1">
    <location>
        <begin position="1"/>
        <end position="25"/>
    </location>
</feature>
<feature type="chain" id="PRO_5030557913" description="Subtilisin" evidence="1">
    <location>
        <begin position="26"/>
        <end position="141"/>
    </location>
</feature>
<keyword evidence="1" id="KW-0732">Signal</keyword>
<protein>
    <recommendedName>
        <fullName evidence="3">Subtilisin</fullName>
    </recommendedName>
</protein>
<dbReference type="AlphaFoldDB" id="A0A7S4T6G1"/>
<organism evidence="2">
    <name type="scientific">Ditylum brightwellii</name>
    <dbReference type="NCBI Taxonomy" id="49249"/>
    <lineage>
        <taxon>Eukaryota</taxon>
        <taxon>Sar</taxon>
        <taxon>Stramenopiles</taxon>
        <taxon>Ochrophyta</taxon>
        <taxon>Bacillariophyta</taxon>
        <taxon>Mediophyceae</taxon>
        <taxon>Lithodesmiophycidae</taxon>
        <taxon>Lithodesmiales</taxon>
        <taxon>Lithodesmiaceae</taxon>
        <taxon>Ditylum</taxon>
    </lineage>
</organism>
<evidence type="ECO:0000256" key="1">
    <source>
        <dbReference type="SAM" id="SignalP"/>
    </source>
</evidence>
<evidence type="ECO:0008006" key="3">
    <source>
        <dbReference type="Google" id="ProtNLM"/>
    </source>
</evidence>
<name>A0A7S4T6G1_9STRA</name>
<gene>
    <name evidence="2" type="ORF">DBRI00130_LOCUS43236</name>
</gene>
<reference evidence="2" key="1">
    <citation type="submission" date="2021-01" db="EMBL/GenBank/DDBJ databases">
        <authorList>
            <person name="Corre E."/>
            <person name="Pelletier E."/>
            <person name="Niang G."/>
            <person name="Scheremetjew M."/>
            <person name="Finn R."/>
            <person name="Kale V."/>
            <person name="Holt S."/>
            <person name="Cochrane G."/>
            <person name="Meng A."/>
            <person name="Brown T."/>
            <person name="Cohen L."/>
        </authorList>
    </citation>
    <scope>NUCLEOTIDE SEQUENCE</scope>
    <source>
        <strain evidence="2">GSO104</strain>
    </source>
</reference>
<dbReference type="EMBL" id="HBNS01060082">
    <property type="protein sequence ID" value="CAE4666715.1"/>
    <property type="molecule type" value="Transcribed_RNA"/>
</dbReference>
<accession>A0A7S4T6G1</accession>